<evidence type="ECO:0000256" key="7">
    <source>
        <dbReference type="SAM" id="Phobius"/>
    </source>
</evidence>
<dbReference type="PANTHER" id="PTHR30460:SF1">
    <property type="entry name" value="MECHANOSENSITIVE ION CHANNEL"/>
    <property type="match status" value="1"/>
</dbReference>
<dbReference type="SUPFAM" id="SSF82689">
    <property type="entry name" value="Mechanosensitive channel protein MscS (YggB), C-terminal domain"/>
    <property type="match status" value="1"/>
</dbReference>
<accession>A0A1M5PKU2</accession>
<dbReference type="GO" id="GO:0008381">
    <property type="term" value="F:mechanosensitive monoatomic ion channel activity"/>
    <property type="evidence" value="ECO:0007669"/>
    <property type="project" value="InterPro"/>
</dbReference>
<dbReference type="InterPro" id="IPR006685">
    <property type="entry name" value="MscS_channel_2nd"/>
</dbReference>
<dbReference type="OrthoDB" id="9809206at2"/>
<evidence type="ECO:0000313" key="9">
    <source>
        <dbReference type="EMBL" id="SHH02357.1"/>
    </source>
</evidence>
<dbReference type="InterPro" id="IPR011014">
    <property type="entry name" value="MscS_channel_TM-2"/>
</dbReference>
<dbReference type="InterPro" id="IPR010920">
    <property type="entry name" value="LSM_dom_sf"/>
</dbReference>
<protein>
    <submittedName>
        <fullName evidence="9">Small conductance mechanosensitive channel</fullName>
    </submittedName>
</protein>
<dbReference type="InterPro" id="IPR011066">
    <property type="entry name" value="MscS_channel_C_sf"/>
</dbReference>
<dbReference type="InterPro" id="IPR045276">
    <property type="entry name" value="YbiO_bact"/>
</dbReference>
<comment type="subcellular location">
    <subcellularLocation>
        <location evidence="1">Cell membrane</location>
        <topology evidence="1">Multi-pass membrane protein</topology>
    </subcellularLocation>
</comment>
<gene>
    <name evidence="9" type="ORF">SAMN02744040_00555</name>
</gene>
<dbReference type="STRING" id="1123350.SAMN02744040_00555"/>
<dbReference type="SUPFAM" id="SSF82861">
    <property type="entry name" value="Mechanosensitive channel protein MscS (YggB), transmembrane region"/>
    <property type="match status" value="1"/>
</dbReference>
<dbReference type="Gene3D" id="2.30.30.60">
    <property type="match status" value="1"/>
</dbReference>
<evidence type="ECO:0000256" key="2">
    <source>
        <dbReference type="ARBA" id="ARBA00008017"/>
    </source>
</evidence>
<dbReference type="AlphaFoldDB" id="A0A1M5PKU2"/>
<dbReference type="PANTHER" id="PTHR30460">
    <property type="entry name" value="MODERATE CONDUCTANCE MECHANOSENSITIVE CHANNEL YBIO"/>
    <property type="match status" value="1"/>
</dbReference>
<evidence type="ECO:0000259" key="8">
    <source>
        <dbReference type="Pfam" id="PF00924"/>
    </source>
</evidence>
<keyword evidence="3" id="KW-1003">Cell membrane</keyword>
<evidence type="ECO:0000256" key="5">
    <source>
        <dbReference type="ARBA" id="ARBA00022989"/>
    </source>
</evidence>
<evidence type="ECO:0000256" key="4">
    <source>
        <dbReference type="ARBA" id="ARBA00022692"/>
    </source>
</evidence>
<keyword evidence="6 7" id="KW-0472">Membrane</keyword>
<keyword evidence="5 7" id="KW-1133">Transmembrane helix</keyword>
<name>A0A1M5PKU2_9FIRM</name>
<dbReference type="Gene3D" id="1.10.287.1260">
    <property type="match status" value="1"/>
</dbReference>
<dbReference type="EMBL" id="FQXH01000006">
    <property type="protein sequence ID" value="SHH02357.1"/>
    <property type="molecule type" value="Genomic_DNA"/>
</dbReference>
<keyword evidence="10" id="KW-1185">Reference proteome</keyword>
<feature type="transmembrane region" description="Helical" evidence="7">
    <location>
        <begin position="45"/>
        <end position="63"/>
    </location>
</feature>
<dbReference type="Proteomes" id="UP000242520">
    <property type="component" value="Unassembled WGS sequence"/>
</dbReference>
<dbReference type="RefSeq" id="WP_072723355.1">
    <property type="nucleotide sequence ID" value="NZ_FQXH01000006.1"/>
</dbReference>
<evidence type="ECO:0000256" key="3">
    <source>
        <dbReference type="ARBA" id="ARBA00022475"/>
    </source>
</evidence>
<feature type="transmembrane region" description="Helical" evidence="7">
    <location>
        <begin position="7"/>
        <end position="25"/>
    </location>
</feature>
<dbReference type="GO" id="GO:0005886">
    <property type="term" value="C:plasma membrane"/>
    <property type="evidence" value="ECO:0007669"/>
    <property type="project" value="UniProtKB-SubCell"/>
</dbReference>
<dbReference type="InterPro" id="IPR023408">
    <property type="entry name" value="MscS_beta-dom_sf"/>
</dbReference>
<dbReference type="SUPFAM" id="SSF50182">
    <property type="entry name" value="Sm-like ribonucleoproteins"/>
    <property type="match status" value="1"/>
</dbReference>
<proteinExistence type="inferred from homology"/>
<keyword evidence="4 7" id="KW-0812">Transmembrane</keyword>
<organism evidence="9 10">
    <name type="scientific">Tepidibacter thalassicus DSM 15285</name>
    <dbReference type="NCBI Taxonomy" id="1123350"/>
    <lineage>
        <taxon>Bacteria</taxon>
        <taxon>Bacillati</taxon>
        <taxon>Bacillota</taxon>
        <taxon>Clostridia</taxon>
        <taxon>Peptostreptococcales</taxon>
        <taxon>Peptostreptococcaceae</taxon>
        <taxon>Tepidibacter</taxon>
    </lineage>
</organism>
<evidence type="ECO:0000313" key="10">
    <source>
        <dbReference type="Proteomes" id="UP000242520"/>
    </source>
</evidence>
<evidence type="ECO:0000256" key="1">
    <source>
        <dbReference type="ARBA" id="ARBA00004651"/>
    </source>
</evidence>
<sequence length="277" mass="32088">MSKLIKSILIIIICYSFVKFIKYITKKIFDITRFDIQYEKTVRSIIISISYYLSFFTACILILKEYGIIDLNQTTILTGAGLFGLIAGFALQNLIKDILNGFFILFEKQMKVGDFVLINEKFRGTIEEIGLRSISIRDWNLKRISLPNGEIKSIVNYSREKMRVIIHVKVSYETDPRLVIQALDEVCSFLNEKYKEFLVKNIMNEPSNPFEVYGVTDIYKDSVGAQYTITGVVQAFKYFTISKDARLNILIKFKEKGIKIAYPKMVIVNPEKYESYL</sequence>
<feature type="domain" description="Mechanosensitive ion channel MscS" evidence="8">
    <location>
        <begin position="93"/>
        <end position="159"/>
    </location>
</feature>
<reference evidence="10" key="1">
    <citation type="submission" date="2016-11" db="EMBL/GenBank/DDBJ databases">
        <authorList>
            <person name="Varghese N."/>
            <person name="Submissions S."/>
        </authorList>
    </citation>
    <scope>NUCLEOTIDE SEQUENCE [LARGE SCALE GENOMIC DNA]</scope>
    <source>
        <strain evidence="10">DSM 15285</strain>
    </source>
</reference>
<comment type="similarity">
    <text evidence="2">Belongs to the MscS (TC 1.A.23) family.</text>
</comment>
<dbReference type="Gene3D" id="3.30.70.100">
    <property type="match status" value="1"/>
</dbReference>
<evidence type="ECO:0000256" key="6">
    <source>
        <dbReference type="ARBA" id="ARBA00023136"/>
    </source>
</evidence>
<dbReference type="Pfam" id="PF00924">
    <property type="entry name" value="MS_channel_2nd"/>
    <property type="match status" value="1"/>
</dbReference>
<feature type="transmembrane region" description="Helical" evidence="7">
    <location>
        <begin position="75"/>
        <end position="95"/>
    </location>
</feature>